<dbReference type="PROSITE" id="PS51257">
    <property type="entry name" value="PROKAR_LIPOPROTEIN"/>
    <property type="match status" value="1"/>
</dbReference>
<dbReference type="AlphaFoldDB" id="A0A291REW5"/>
<dbReference type="Proteomes" id="UP000221961">
    <property type="component" value="Chromosome"/>
</dbReference>
<proteinExistence type="predicted"/>
<evidence type="ECO:0000313" key="2">
    <source>
        <dbReference type="Proteomes" id="UP000221961"/>
    </source>
</evidence>
<organism evidence="1 2">
    <name type="scientific">Nocardia terpenica</name>
    <dbReference type="NCBI Taxonomy" id="455432"/>
    <lineage>
        <taxon>Bacteria</taxon>
        <taxon>Bacillati</taxon>
        <taxon>Actinomycetota</taxon>
        <taxon>Actinomycetes</taxon>
        <taxon>Mycobacteriales</taxon>
        <taxon>Nocardiaceae</taxon>
        <taxon>Nocardia</taxon>
    </lineage>
</organism>
<dbReference type="KEGG" id="ntp:CRH09_06095"/>
<reference evidence="1 2" key="1">
    <citation type="submission" date="2017-10" db="EMBL/GenBank/DDBJ databases">
        <title>Comparative genomics between pathogenic Norcardia.</title>
        <authorList>
            <person name="Zeng L."/>
        </authorList>
    </citation>
    <scope>NUCLEOTIDE SEQUENCE [LARGE SCALE GENOMIC DNA]</scope>
    <source>
        <strain evidence="1 2">NC_YFY_NT001</strain>
    </source>
</reference>
<protein>
    <submittedName>
        <fullName evidence="1">Uncharacterized protein</fullName>
    </submittedName>
</protein>
<evidence type="ECO:0000313" key="1">
    <source>
        <dbReference type="EMBL" id="ATL65849.1"/>
    </source>
</evidence>
<dbReference type="GeneID" id="88357000"/>
<dbReference type="EMBL" id="CP023778">
    <property type="protein sequence ID" value="ATL65849.1"/>
    <property type="molecule type" value="Genomic_DNA"/>
</dbReference>
<accession>A0A291REW5</accession>
<sequence>MIGRTSGTRRRAVTLSAILWVLIASGCAGEMSASPKPAGAVQDGSISQRPFVFRSRNELVLATAERVIARHPGHYIDSGFAQDDSHVYALDAAGRLTALETTAGTVLANRIDCRCDRVFPLHDTVLGWWQQPDTFVQADLRDPNAPARTPISLPPPRDPIAPGNVLSPPRLLAADARTLVIDRVESPPGATWGINHLFVTETATGATQPLARVEGINTALTAAALHPDGRSVALPGYRRDGTACGTARVLTVETAAGGTENLDLPELARCSILTDLRWNDTVLTGAVLSWEPGSPDRLTTSAVWARRESRWERCGGDDALRCLPLTASSVLEIRRPGHDRVHTAHPGDLVLATGTESRVLARDVVDIHLARR</sequence>
<name>A0A291REW5_9NOCA</name>
<dbReference type="RefSeq" id="WP_098693081.1">
    <property type="nucleotide sequence ID" value="NZ_CP023778.1"/>
</dbReference>
<gene>
    <name evidence="1" type="ORF">CRH09_06095</name>
</gene>